<dbReference type="RefSeq" id="WP_253647064.1">
    <property type="nucleotide sequence ID" value="NZ_JAMTCI010000001.1"/>
</dbReference>
<gene>
    <name evidence="1" type="ORF">ACFQ04_04290</name>
</gene>
<organism evidence="1 2">
    <name type="scientific">Williamsia deligens</name>
    <dbReference type="NCBI Taxonomy" id="321325"/>
    <lineage>
        <taxon>Bacteria</taxon>
        <taxon>Bacillati</taxon>
        <taxon>Actinomycetota</taxon>
        <taxon>Actinomycetes</taxon>
        <taxon>Mycobacteriales</taxon>
        <taxon>Nocardiaceae</taxon>
        <taxon>Williamsia</taxon>
    </lineage>
</organism>
<dbReference type="Proteomes" id="UP001597068">
    <property type="component" value="Unassembled WGS sequence"/>
</dbReference>
<evidence type="ECO:0000313" key="1">
    <source>
        <dbReference type="EMBL" id="MFD0924950.1"/>
    </source>
</evidence>
<reference evidence="2" key="1">
    <citation type="journal article" date="2019" name="Int. J. Syst. Evol. Microbiol.">
        <title>The Global Catalogue of Microorganisms (GCM) 10K type strain sequencing project: providing services to taxonomists for standard genome sequencing and annotation.</title>
        <authorList>
            <consortium name="The Broad Institute Genomics Platform"/>
            <consortium name="The Broad Institute Genome Sequencing Center for Infectious Disease"/>
            <person name="Wu L."/>
            <person name="Ma J."/>
        </authorList>
    </citation>
    <scope>NUCLEOTIDE SEQUENCE [LARGE SCALE GENOMIC DNA]</scope>
    <source>
        <strain evidence="2">CCUG 50873</strain>
    </source>
</reference>
<comment type="caution">
    <text evidence="1">The sequence shown here is derived from an EMBL/GenBank/DDBJ whole genome shotgun (WGS) entry which is preliminary data.</text>
</comment>
<name>A0ABW3G7Y4_9NOCA</name>
<proteinExistence type="predicted"/>
<keyword evidence="2" id="KW-1185">Reference proteome</keyword>
<evidence type="ECO:0008006" key="3">
    <source>
        <dbReference type="Google" id="ProtNLM"/>
    </source>
</evidence>
<dbReference type="EMBL" id="JBHTIL010000001">
    <property type="protein sequence ID" value="MFD0924950.1"/>
    <property type="molecule type" value="Genomic_DNA"/>
</dbReference>
<evidence type="ECO:0000313" key="2">
    <source>
        <dbReference type="Proteomes" id="UP001597068"/>
    </source>
</evidence>
<accession>A0ABW3G7Y4</accession>
<sequence length="129" mass="13243">MPVPTRTTTSTPSQTPVVDPGGVVGVRDFVVQPTYTCLDGSPRRAIVTVGWTAPSATGVTVSLDGRRLASGLSNPLPYQVPAGGPTGIGATVAFACDGPPQHTITIDWTADTLNPATRTVTITREADNG</sequence>
<protein>
    <recommendedName>
        <fullName evidence="3">Ig-like domain-containing protein</fullName>
    </recommendedName>
</protein>